<dbReference type="Pfam" id="PF17820">
    <property type="entry name" value="PDZ_6"/>
    <property type="match status" value="1"/>
</dbReference>
<protein>
    <recommendedName>
        <fullName evidence="16">PDZ domain-containing protein</fullName>
    </recommendedName>
</protein>
<dbReference type="InterPro" id="IPR041489">
    <property type="entry name" value="PDZ_6"/>
</dbReference>
<keyword evidence="7" id="KW-0862">Zinc</keyword>
<dbReference type="InterPro" id="IPR008915">
    <property type="entry name" value="Peptidase_M50"/>
</dbReference>
<dbReference type="CDD" id="cd06163">
    <property type="entry name" value="S2P-M50_PDZ_RseP-like"/>
    <property type="match status" value="1"/>
</dbReference>
<feature type="domain" description="PDZ" evidence="13">
    <location>
        <begin position="139"/>
        <end position="195"/>
    </location>
</feature>
<keyword evidence="5 11" id="KW-0812">Transmembrane</keyword>
<keyword evidence="10 11" id="KW-0472">Membrane</keyword>
<evidence type="ECO:0008006" key="16">
    <source>
        <dbReference type="Google" id="ProtNLM"/>
    </source>
</evidence>
<keyword evidence="9" id="KW-0482">Metalloprotease</keyword>
<evidence type="ECO:0000256" key="11">
    <source>
        <dbReference type="SAM" id="Phobius"/>
    </source>
</evidence>
<evidence type="ECO:0000256" key="5">
    <source>
        <dbReference type="ARBA" id="ARBA00022692"/>
    </source>
</evidence>
<evidence type="ECO:0000259" key="13">
    <source>
        <dbReference type="Pfam" id="PF17820"/>
    </source>
</evidence>
<dbReference type="Gene3D" id="2.30.42.10">
    <property type="match status" value="1"/>
</dbReference>
<name>A0A1F5FFB6_9BACT</name>
<evidence type="ECO:0000256" key="8">
    <source>
        <dbReference type="ARBA" id="ARBA00022989"/>
    </source>
</evidence>
<keyword evidence="8 11" id="KW-1133">Transmembrane helix</keyword>
<evidence type="ECO:0000256" key="4">
    <source>
        <dbReference type="ARBA" id="ARBA00022670"/>
    </source>
</evidence>
<feature type="transmembrane region" description="Helical" evidence="11">
    <location>
        <begin position="99"/>
        <end position="125"/>
    </location>
</feature>
<dbReference type="InterPro" id="IPR004387">
    <property type="entry name" value="Pept_M50_Zn"/>
</dbReference>
<dbReference type="GO" id="GO:0004222">
    <property type="term" value="F:metalloendopeptidase activity"/>
    <property type="evidence" value="ECO:0007669"/>
    <property type="project" value="InterPro"/>
</dbReference>
<dbReference type="InterPro" id="IPR036034">
    <property type="entry name" value="PDZ_sf"/>
</dbReference>
<evidence type="ECO:0000256" key="6">
    <source>
        <dbReference type="ARBA" id="ARBA00022801"/>
    </source>
</evidence>
<dbReference type="EMBL" id="MFAM01000052">
    <property type="protein sequence ID" value="OGD78293.1"/>
    <property type="molecule type" value="Genomic_DNA"/>
</dbReference>
<dbReference type="AlphaFoldDB" id="A0A1F5FFB6"/>
<comment type="cofactor">
    <cofactor evidence="1">
        <name>Zn(2+)</name>
        <dbReference type="ChEBI" id="CHEBI:29105"/>
    </cofactor>
</comment>
<dbReference type="Proteomes" id="UP000176682">
    <property type="component" value="Unassembled WGS sequence"/>
</dbReference>
<organism evidence="14 15">
    <name type="scientific">Candidatus Collierbacteria bacterium RIFOXYB1_FULL_49_13</name>
    <dbReference type="NCBI Taxonomy" id="1817728"/>
    <lineage>
        <taxon>Bacteria</taxon>
        <taxon>Candidatus Collieribacteriota</taxon>
    </lineage>
</organism>
<evidence type="ECO:0000256" key="10">
    <source>
        <dbReference type="ARBA" id="ARBA00023136"/>
    </source>
</evidence>
<evidence type="ECO:0000256" key="2">
    <source>
        <dbReference type="ARBA" id="ARBA00004141"/>
    </source>
</evidence>
<feature type="transmembrane region" description="Helical" evidence="11">
    <location>
        <begin position="12"/>
        <end position="30"/>
    </location>
</feature>
<comment type="subcellular location">
    <subcellularLocation>
        <location evidence="2">Membrane</location>
        <topology evidence="2">Multi-pass membrane protein</topology>
    </subcellularLocation>
</comment>
<dbReference type="GO" id="GO:0016020">
    <property type="term" value="C:membrane"/>
    <property type="evidence" value="ECO:0007669"/>
    <property type="project" value="UniProtKB-SubCell"/>
</dbReference>
<proteinExistence type="inferred from homology"/>
<evidence type="ECO:0000313" key="15">
    <source>
        <dbReference type="Proteomes" id="UP000176682"/>
    </source>
</evidence>
<keyword evidence="4" id="KW-0645">Protease</keyword>
<comment type="similarity">
    <text evidence="3">Belongs to the peptidase M50B family.</text>
</comment>
<feature type="domain" description="Peptidase M50" evidence="12">
    <location>
        <begin position="16"/>
        <end position="286"/>
    </location>
</feature>
<keyword evidence="6" id="KW-0378">Hydrolase</keyword>
<dbReference type="GO" id="GO:0006508">
    <property type="term" value="P:proteolysis"/>
    <property type="evidence" value="ECO:0007669"/>
    <property type="project" value="UniProtKB-KW"/>
</dbReference>
<evidence type="ECO:0000256" key="3">
    <source>
        <dbReference type="ARBA" id="ARBA00007931"/>
    </source>
</evidence>
<sequence>MGYNGEMETLISGLVFLAILSVVVLIHELGHLMWAKRFGVFVEEFGFGFPPRVMKLFKKGETIYSLNLLPIGGFVKLYGEDREERTGLPDNRAFWSKSILQRLMILVGGVLMNFLLGVALFAGVYSYMGIPTETRQVGIDRVESGSPAEKAGVLAGDVITELSAGGESLAPTDNANFRKFLYRHQGEEIELRLKRGGEEVSAEASLTKDESGENWVLGVALAPDMVMKKYPLWQAPIMGAWVGLKEAVLWGYTIVSQLTQTLVQVILLRKIPEGLAGPVGIYQITDQVRKT</sequence>
<dbReference type="PANTHER" id="PTHR42837:SF2">
    <property type="entry name" value="MEMBRANE METALLOPROTEASE ARASP2, CHLOROPLASTIC-RELATED"/>
    <property type="match status" value="1"/>
</dbReference>
<dbReference type="SUPFAM" id="SSF50156">
    <property type="entry name" value="PDZ domain-like"/>
    <property type="match status" value="1"/>
</dbReference>
<evidence type="ECO:0000259" key="12">
    <source>
        <dbReference type="Pfam" id="PF02163"/>
    </source>
</evidence>
<feature type="non-terminal residue" evidence="14">
    <location>
        <position position="291"/>
    </location>
</feature>
<evidence type="ECO:0000256" key="9">
    <source>
        <dbReference type="ARBA" id="ARBA00023049"/>
    </source>
</evidence>
<evidence type="ECO:0000256" key="7">
    <source>
        <dbReference type="ARBA" id="ARBA00022833"/>
    </source>
</evidence>
<evidence type="ECO:0000256" key="1">
    <source>
        <dbReference type="ARBA" id="ARBA00001947"/>
    </source>
</evidence>
<gene>
    <name evidence="14" type="ORF">A2368_00205</name>
</gene>
<comment type="caution">
    <text evidence="14">The sequence shown here is derived from an EMBL/GenBank/DDBJ whole genome shotgun (WGS) entry which is preliminary data.</text>
</comment>
<evidence type="ECO:0000313" key="14">
    <source>
        <dbReference type="EMBL" id="OGD78293.1"/>
    </source>
</evidence>
<reference evidence="14 15" key="1">
    <citation type="journal article" date="2016" name="Nat. Commun.">
        <title>Thousands of microbial genomes shed light on interconnected biogeochemical processes in an aquifer system.</title>
        <authorList>
            <person name="Anantharaman K."/>
            <person name="Brown C.T."/>
            <person name="Hug L.A."/>
            <person name="Sharon I."/>
            <person name="Castelle C.J."/>
            <person name="Probst A.J."/>
            <person name="Thomas B.C."/>
            <person name="Singh A."/>
            <person name="Wilkins M.J."/>
            <person name="Karaoz U."/>
            <person name="Brodie E.L."/>
            <person name="Williams K.H."/>
            <person name="Hubbard S.S."/>
            <person name="Banfield J.F."/>
        </authorList>
    </citation>
    <scope>NUCLEOTIDE SEQUENCE [LARGE SCALE GENOMIC DNA]</scope>
</reference>
<dbReference type="PANTHER" id="PTHR42837">
    <property type="entry name" value="REGULATOR OF SIGMA-E PROTEASE RSEP"/>
    <property type="match status" value="1"/>
</dbReference>
<dbReference type="Pfam" id="PF02163">
    <property type="entry name" value="Peptidase_M50"/>
    <property type="match status" value="1"/>
</dbReference>
<accession>A0A1F5FFB6</accession>